<organism evidence="1">
    <name type="scientific">marine sediment metagenome</name>
    <dbReference type="NCBI Taxonomy" id="412755"/>
    <lineage>
        <taxon>unclassified sequences</taxon>
        <taxon>metagenomes</taxon>
        <taxon>ecological metagenomes</taxon>
    </lineage>
</organism>
<gene>
    <name evidence="1" type="ORF">S12H4_61559</name>
</gene>
<dbReference type="AlphaFoldDB" id="X1VUF2"/>
<feature type="non-terminal residue" evidence="1">
    <location>
        <position position="112"/>
    </location>
</feature>
<feature type="non-terminal residue" evidence="1">
    <location>
        <position position="1"/>
    </location>
</feature>
<proteinExistence type="predicted"/>
<name>X1VUF2_9ZZZZ</name>
<comment type="caution">
    <text evidence="1">The sequence shown here is derived from an EMBL/GenBank/DDBJ whole genome shotgun (WGS) entry which is preliminary data.</text>
</comment>
<protein>
    <submittedName>
        <fullName evidence="1">Uncharacterized protein</fullName>
    </submittedName>
</protein>
<dbReference type="EMBL" id="BARW01040905">
    <property type="protein sequence ID" value="GAJ21251.1"/>
    <property type="molecule type" value="Genomic_DNA"/>
</dbReference>
<evidence type="ECO:0000313" key="1">
    <source>
        <dbReference type="EMBL" id="GAJ21251.1"/>
    </source>
</evidence>
<sequence length="112" mass="13376">YQPFPGIITYEPFSKTLPLTYDKIVKYMERQGYNLKRSERRISDQAKKTLFEKDFGLYSYFLEDIMNFLKNAKTLDKVGQLYKGKLKEELLKHINPTAKKRNYGNKVIKELR</sequence>
<reference evidence="1" key="1">
    <citation type="journal article" date="2014" name="Front. Microbiol.">
        <title>High frequency of phylogenetically diverse reductive dehalogenase-homologous genes in deep subseafloor sedimentary metagenomes.</title>
        <authorList>
            <person name="Kawai M."/>
            <person name="Futagami T."/>
            <person name="Toyoda A."/>
            <person name="Takaki Y."/>
            <person name="Nishi S."/>
            <person name="Hori S."/>
            <person name="Arai W."/>
            <person name="Tsubouchi T."/>
            <person name="Morono Y."/>
            <person name="Uchiyama I."/>
            <person name="Ito T."/>
            <person name="Fujiyama A."/>
            <person name="Inagaki F."/>
            <person name="Takami H."/>
        </authorList>
    </citation>
    <scope>NUCLEOTIDE SEQUENCE</scope>
    <source>
        <strain evidence="1">Expedition CK06-06</strain>
    </source>
</reference>
<accession>X1VUF2</accession>